<dbReference type="AlphaFoldDB" id="A0A1Z1WR58"/>
<proteinExistence type="predicted"/>
<gene>
    <name evidence="2" type="ORF">SMD44_08402</name>
</gene>
<keyword evidence="3" id="KW-1185">Reference proteome</keyword>
<feature type="region of interest" description="Disordered" evidence="1">
    <location>
        <begin position="22"/>
        <end position="56"/>
    </location>
</feature>
<evidence type="ECO:0000256" key="1">
    <source>
        <dbReference type="SAM" id="MobiDB-lite"/>
    </source>
</evidence>
<sequence length="56" mass="5855">MLQRRVASRWAALVVTVRSTGAGAGMQGSGRRAVKAVVPTSTSRPATAPAKRCSMR</sequence>
<protein>
    <submittedName>
        <fullName evidence="2">Uncharacterized protein</fullName>
    </submittedName>
</protein>
<evidence type="ECO:0000313" key="3">
    <source>
        <dbReference type="Proteomes" id="UP000195880"/>
    </source>
</evidence>
<dbReference type="EMBL" id="CP021748">
    <property type="protein sequence ID" value="ARX88915.1"/>
    <property type="molecule type" value="Genomic_DNA"/>
</dbReference>
<organism evidence="2 3">
    <name type="scientific">Streptomyces alboflavus</name>
    <dbReference type="NCBI Taxonomy" id="67267"/>
    <lineage>
        <taxon>Bacteria</taxon>
        <taxon>Bacillati</taxon>
        <taxon>Actinomycetota</taxon>
        <taxon>Actinomycetes</taxon>
        <taxon>Kitasatosporales</taxon>
        <taxon>Streptomycetaceae</taxon>
        <taxon>Streptomyces</taxon>
    </lineage>
</organism>
<name>A0A1Z1WR58_9ACTN</name>
<accession>A0A1Z1WR58</accession>
<dbReference type="KEGG" id="salf:SMD44_08402"/>
<dbReference type="Proteomes" id="UP000195880">
    <property type="component" value="Chromosome"/>
</dbReference>
<evidence type="ECO:0000313" key="2">
    <source>
        <dbReference type="EMBL" id="ARX88915.1"/>
    </source>
</evidence>
<reference evidence="2 3" key="1">
    <citation type="submission" date="2017-05" db="EMBL/GenBank/DDBJ databases">
        <title>Streptomyces alboflavus Genome sequencing and assembly.</title>
        <authorList>
            <person name="Wang Y."/>
            <person name="Du B."/>
            <person name="Ding Y."/>
            <person name="Liu H."/>
            <person name="Hou Q."/>
            <person name="Liu K."/>
            <person name="Wang C."/>
            <person name="Yao L."/>
        </authorList>
    </citation>
    <scope>NUCLEOTIDE SEQUENCE [LARGE SCALE GENOMIC DNA]</scope>
    <source>
        <strain evidence="2 3">MDJK44</strain>
    </source>
</reference>